<reference evidence="2" key="2">
    <citation type="submission" date="2025-08" db="UniProtKB">
        <authorList>
            <consortium name="RefSeq"/>
        </authorList>
    </citation>
    <scope>IDENTIFICATION</scope>
    <source>
        <tissue evidence="2">Leaf</tissue>
    </source>
</reference>
<keyword evidence="1" id="KW-1185">Reference proteome</keyword>
<sequence>MAYLTRRFQKMVRRNGGIPKRGSSSKPKNYDLYHKYRKSGHFIKDFPLLKQEQSIHNSDKEAKRNLVPDKYFKRNNAADNVVKQTLTALGDSSSESEEDDDAGDSSMMAFENEANEYDPIFALMAQSDHIEDDDNNEVKFRDVQRNLKSYSPRKLMSLASVLIDALTMELGDTEQTRDDLIVCVVDLKETINNLENEKEVLTKKITSVEHERDDLMVVVVDLKETIENYSKEKNNVVEKVVVIEQERDDLLVVIIDLKKTIEELKAECSPRNSKKGKEVASEAYIKFENELNALQAELEKLQSDLEKSLKWTWSSDAITSIYVNNGGNRQGIGFQRERTPYNPHSKYVTVPDNWLCTYCGNNGYFKENFQAGFILFRKRKFLLKEDRICDKGNKVEFLSNICTITNLVNGEVVLVAKRYKNIYVANFESLQSGDLSCLKVVDDDAKLWHRRLGHASFSLLNKLVQKDLVHGLSKSRFKEHNVCDACARGKHVKSSFKPKKGYHGTEFDNAKFDEFCNENGITHNFSAPRTPQQNRVVERKNRTLEEMARTMLIDSEIAKNFWVEGINTACYLVNRCMIRSLLNKTPYELLNGIKPKLTHLRTFGCKCYVLNNGNDQLGKFDAKSDKGIFLGHSSQSKAYKVYNKQTQCVEESIHVIFDESYLPREKSKKDDQDGEPLLLPGDDK</sequence>
<accession>A0AC58UIA3</accession>
<dbReference type="Proteomes" id="UP000790787">
    <property type="component" value="Chromosome 5"/>
</dbReference>
<reference evidence="1" key="1">
    <citation type="journal article" date="2014" name="Nat. Commun.">
        <title>The tobacco genome sequence and its comparison with those of tomato and potato.</title>
        <authorList>
            <person name="Sierro N."/>
            <person name="Battey J.N."/>
            <person name="Ouadi S."/>
            <person name="Bakaher N."/>
            <person name="Bovet L."/>
            <person name="Willig A."/>
            <person name="Goepfert S."/>
            <person name="Peitsch M.C."/>
            <person name="Ivanov N.V."/>
        </authorList>
    </citation>
    <scope>NUCLEOTIDE SEQUENCE [LARGE SCALE GENOMIC DNA]</scope>
</reference>
<proteinExistence type="predicted"/>
<dbReference type="RefSeq" id="XP_075109223.1">
    <property type="nucleotide sequence ID" value="XM_075253122.1"/>
</dbReference>
<name>A0AC58UIA3_TOBAC</name>
<organism evidence="1 2">
    <name type="scientific">Nicotiana tabacum</name>
    <name type="common">Common tobacco</name>
    <dbReference type="NCBI Taxonomy" id="4097"/>
    <lineage>
        <taxon>Eukaryota</taxon>
        <taxon>Viridiplantae</taxon>
        <taxon>Streptophyta</taxon>
        <taxon>Embryophyta</taxon>
        <taxon>Tracheophyta</taxon>
        <taxon>Spermatophyta</taxon>
        <taxon>Magnoliopsida</taxon>
        <taxon>eudicotyledons</taxon>
        <taxon>Gunneridae</taxon>
        <taxon>Pentapetalae</taxon>
        <taxon>asterids</taxon>
        <taxon>lamiids</taxon>
        <taxon>Solanales</taxon>
        <taxon>Solanaceae</taxon>
        <taxon>Nicotianoideae</taxon>
        <taxon>Nicotianeae</taxon>
        <taxon>Nicotiana</taxon>
    </lineage>
</organism>
<gene>
    <name evidence="2" type="primary">LOC142181012</name>
</gene>
<evidence type="ECO:0000313" key="1">
    <source>
        <dbReference type="Proteomes" id="UP000790787"/>
    </source>
</evidence>
<evidence type="ECO:0000313" key="2">
    <source>
        <dbReference type="RefSeq" id="XP_075109223.1"/>
    </source>
</evidence>
<protein>
    <submittedName>
        <fullName evidence="2">Uncharacterized protein LOC142181012</fullName>
    </submittedName>
</protein>